<evidence type="ECO:0000313" key="2">
    <source>
        <dbReference type="Proteomes" id="UP001516662"/>
    </source>
</evidence>
<dbReference type="InterPro" id="IPR047175">
    <property type="entry name" value="CotS-like"/>
</dbReference>
<protein>
    <submittedName>
        <fullName evidence="1">Spore coat protein YsxE</fullName>
    </submittedName>
</protein>
<dbReference type="Gene3D" id="3.90.1200.10">
    <property type="match status" value="1"/>
</dbReference>
<reference evidence="1 2" key="1">
    <citation type="submission" date="2020-10" db="EMBL/GenBank/DDBJ databases">
        <title>Bacillus sp. HD4P25, an endophyte from a halophyte.</title>
        <authorList>
            <person name="Sun J.-Q."/>
        </authorList>
    </citation>
    <scope>NUCLEOTIDE SEQUENCE [LARGE SCALE GENOMIC DNA]</scope>
    <source>
        <strain evidence="1 2">YIM 93174</strain>
    </source>
</reference>
<keyword evidence="1" id="KW-0167">Capsid protein</keyword>
<dbReference type="NCBIfam" id="TIGR02904">
    <property type="entry name" value="spore_ysxE"/>
    <property type="match status" value="1"/>
</dbReference>
<dbReference type="InterPro" id="IPR014253">
    <property type="entry name" value="Spore_coat_YsxE"/>
</dbReference>
<accession>A0ABR9QI41</accession>
<dbReference type="PANTHER" id="PTHR39179">
    <property type="entry name" value="SPORE COAT PROTEIN I"/>
    <property type="match status" value="1"/>
</dbReference>
<keyword evidence="2" id="KW-1185">Reference proteome</keyword>
<organism evidence="1 2">
    <name type="scientific">Litchfieldia luteola</name>
    <dbReference type="NCBI Taxonomy" id="682179"/>
    <lineage>
        <taxon>Bacteria</taxon>
        <taxon>Bacillati</taxon>
        <taxon>Bacillota</taxon>
        <taxon>Bacilli</taxon>
        <taxon>Bacillales</taxon>
        <taxon>Bacillaceae</taxon>
        <taxon>Litchfieldia</taxon>
    </lineage>
</organism>
<proteinExistence type="predicted"/>
<name>A0ABR9QI41_9BACI</name>
<dbReference type="Proteomes" id="UP001516662">
    <property type="component" value="Unassembled WGS sequence"/>
</dbReference>
<dbReference type="SUPFAM" id="SSF56112">
    <property type="entry name" value="Protein kinase-like (PK-like)"/>
    <property type="match status" value="1"/>
</dbReference>
<sequence length="351" mass="42614">MTENLINYYGPILNRYNLKADFIEEFGKVKKVYTKNGVFALKTISAKRALEFPTIIRKLYKSGYTKIVPIHATVDNHFLTLFDNKYHYLMPWYSNELGEERDDRHQLLFKELARLHSYSSKEFEVVEQEISEHHRFHIEQWDRRKEFLESFITKCENKWYMSPFELQFCSIYHDTVQGSNFAYMKLEEWYEQMKETKKNRTVLNHGKVSVRHFLFDKNGSGYFCNLEDSKVGTPVNDLVLFFYRTLHTYPIQSYDCFEWLSTYRKYYPLKEEELLLFLSYMAFPEPIYRCVYKYENSKNSMSERQFVASLQRAYWQMKNIEFFLTTIVEDERRRKAQEELELNQEENQSHT</sequence>
<dbReference type="RefSeq" id="WP_193535643.1">
    <property type="nucleotide sequence ID" value="NZ_JADCLJ010000019.1"/>
</dbReference>
<dbReference type="Gene3D" id="3.30.200.20">
    <property type="entry name" value="Phosphorylase Kinase, domain 1"/>
    <property type="match status" value="1"/>
</dbReference>
<dbReference type="EMBL" id="JADCLJ010000019">
    <property type="protein sequence ID" value="MBE4908168.1"/>
    <property type="molecule type" value="Genomic_DNA"/>
</dbReference>
<dbReference type="InterPro" id="IPR011009">
    <property type="entry name" value="Kinase-like_dom_sf"/>
</dbReference>
<keyword evidence="1" id="KW-0946">Virion</keyword>
<evidence type="ECO:0000313" key="1">
    <source>
        <dbReference type="EMBL" id="MBE4908168.1"/>
    </source>
</evidence>
<comment type="caution">
    <text evidence="1">The sequence shown here is derived from an EMBL/GenBank/DDBJ whole genome shotgun (WGS) entry which is preliminary data.</text>
</comment>
<gene>
    <name evidence="1" type="primary">ysxE</name>
    <name evidence="1" type="ORF">IMZ08_08885</name>
</gene>
<dbReference type="PANTHER" id="PTHR39179:SF3">
    <property type="entry name" value="COTS-RELATED PROTEIN"/>
    <property type="match status" value="1"/>
</dbReference>